<evidence type="ECO:0000313" key="8">
    <source>
        <dbReference type="Proteomes" id="UP001055153"/>
    </source>
</evidence>
<evidence type="ECO:0000256" key="5">
    <source>
        <dbReference type="ARBA" id="ARBA00023163"/>
    </source>
</evidence>
<dbReference type="Pfam" id="PF22381">
    <property type="entry name" value="Staph_reg_Sar_Rot"/>
    <property type="match status" value="1"/>
</dbReference>
<dbReference type="Proteomes" id="UP001055153">
    <property type="component" value="Unassembled WGS sequence"/>
</dbReference>
<proteinExistence type="predicted"/>
<evidence type="ECO:0000313" key="7">
    <source>
        <dbReference type="EMBL" id="GJE04667.1"/>
    </source>
</evidence>
<comment type="subcellular location">
    <subcellularLocation>
        <location evidence="1">Cytoplasm</location>
    </subcellularLocation>
</comment>
<dbReference type="PANTHER" id="PTHR33164:SF5">
    <property type="entry name" value="ORGANIC HYDROPEROXIDE RESISTANCE TRANSCRIPTIONAL REGULATOR"/>
    <property type="match status" value="1"/>
</dbReference>
<evidence type="ECO:0000256" key="2">
    <source>
        <dbReference type="ARBA" id="ARBA00022490"/>
    </source>
</evidence>
<reference evidence="7" key="1">
    <citation type="journal article" date="2021" name="Front. Microbiol.">
        <title>Comprehensive Comparative Genomics and Phenotyping of Methylobacterium Species.</title>
        <authorList>
            <person name="Alessa O."/>
            <person name="Ogura Y."/>
            <person name="Fujitani Y."/>
            <person name="Takami H."/>
            <person name="Hayashi T."/>
            <person name="Sahin N."/>
            <person name="Tani A."/>
        </authorList>
    </citation>
    <scope>NUCLEOTIDE SEQUENCE</scope>
    <source>
        <strain evidence="7">DSM 17168</strain>
    </source>
</reference>
<reference evidence="7" key="2">
    <citation type="submission" date="2021-08" db="EMBL/GenBank/DDBJ databases">
        <authorList>
            <person name="Tani A."/>
            <person name="Ola A."/>
            <person name="Ogura Y."/>
            <person name="Katsura K."/>
            <person name="Hayashi T."/>
        </authorList>
    </citation>
    <scope>NUCLEOTIDE SEQUENCE</scope>
    <source>
        <strain evidence="7">DSM 17168</strain>
    </source>
</reference>
<accession>A0ABQ4SN62</accession>
<dbReference type="SUPFAM" id="SSF46785">
    <property type="entry name" value="Winged helix' DNA-binding domain"/>
    <property type="match status" value="1"/>
</dbReference>
<dbReference type="InterPro" id="IPR039422">
    <property type="entry name" value="MarR/SlyA-like"/>
</dbReference>
<name>A0ABQ4SN62_9HYPH</name>
<gene>
    <name evidence="7" type="primary">ohrR_2</name>
    <name evidence="7" type="ORF">GMJLKIPL_6631</name>
</gene>
<comment type="caution">
    <text evidence="7">The sequence shown here is derived from an EMBL/GenBank/DDBJ whole genome shotgun (WGS) entry which is preliminary data.</text>
</comment>
<dbReference type="InterPro" id="IPR036390">
    <property type="entry name" value="WH_DNA-bd_sf"/>
</dbReference>
<dbReference type="RefSeq" id="WP_238242157.1">
    <property type="nucleotide sequence ID" value="NZ_BPQQ01000152.1"/>
</dbReference>
<feature type="domain" description="HTH marR-type" evidence="6">
    <location>
        <begin position="21"/>
        <end position="151"/>
    </location>
</feature>
<keyword evidence="3" id="KW-0805">Transcription regulation</keyword>
<evidence type="ECO:0000256" key="3">
    <source>
        <dbReference type="ARBA" id="ARBA00023015"/>
    </source>
</evidence>
<keyword evidence="8" id="KW-1185">Reference proteome</keyword>
<dbReference type="PROSITE" id="PS50995">
    <property type="entry name" value="HTH_MARR_2"/>
    <property type="match status" value="1"/>
</dbReference>
<dbReference type="EMBL" id="BPQQ01000152">
    <property type="protein sequence ID" value="GJE04667.1"/>
    <property type="molecule type" value="Genomic_DNA"/>
</dbReference>
<keyword evidence="5" id="KW-0804">Transcription</keyword>
<evidence type="ECO:0000259" key="6">
    <source>
        <dbReference type="PROSITE" id="PS50995"/>
    </source>
</evidence>
<dbReference type="InterPro" id="IPR055166">
    <property type="entry name" value="Transc_reg_Sar_Rot_HTH"/>
</dbReference>
<dbReference type="SMART" id="SM00347">
    <property type="entry name" value="HTH_MARR"/>
    <property type="match status" value="1"/>
</dbReference>
<dbReference type="Gene3D" id="1.10.10.10">
    <property type="entry name" value="Winged helix-like DNA-binding domain superfamily/Winged helix DNA-binding domain"/>
    <property type="match status" value="1"/>
</dbReference>
<dbReference type="PANTHER" id="PTHR33164">
    <property type="entry name" value="TRANSCRIPTIONAL REGULATOR, MARR FAMILY"/>
    <property type="match status" value="1"/>
</dbReference>
<sequence>MSGPHAQTPAPSTGESDLHLATQICFAVYSAAHAFNRIYKPLLDGLGLTYPQYLVLLLLWEEDGQTMKTIGQRLYLDSGTLTPLMKRLETAGFVSRSRDAQDERLMRITLTETGRMLRQKALPFPDAIVCATGQSPARLKLLRDEIVGLRDALHANAAPDRGVA</sequence>
<dbReference type="InterPro" id="IPR000835">
    <property type="entry name" value="HTH_MarR-typ"/>
</dbReference>
<dbReference type="PRINTS" id="PR00598">
    <property type="entry name" value="HTHMARR"/>
</dbReference>
<evidence type="ECO:0000256" key="1">
    <source>
        <dbReference type="ARBA" id="ARBA00004496"/>
    </source>
</evidence>
<keyword evidence="4" id="KW-0238">DNA-binding</keyword>
<evidence type="ECO:0000256" key="4">
    <source>
        <dbReference type="ARBA" id="ARBA00023125"/>
    </source>
</evidence>
<organism evidence="7 8">
    <name type="scientific">Methylobacterium isbiliense</name>
    <dbReference type="NCBI Taxonomy" id="315478"/>
    <lineage>
        <taxon>Bacteria</taxon>
        <taxon>Pseudomonadati</taxon>
        <taxon>Pseudomonadota</taxon>
        <taxon>Alphaproteobacteria</taxon>
        <taxon>Hyphomicrobiales</taxon>
        <taxon>Methylobacteriaceae</taxon>
        <taxon>Methylobacterium</taxon>
    </lineage>
</organism>
<protein>
    <submittedName>
        <fullName evidence="7">Organic hydroperoxide resistance transcriptional regulator</fullName>
    </submittedName>
</protein>
<dbReference type="InterPro" id="IPR036388">
    <property type="entry name" value="WH-like_DNA-bd_sf"/>
</dbReference>
<keyword evidence="2" id="KW-0963">Cytoplasm</keyword>